<protein>
    <submittedName>
        <fullName evidence="1">Uncharacterized protein</fullName>
    </submittedName>
</protein>
<dbReference type="EMBL" id="JAOH01000002">
    <property type="protein sequence ID" value="EUA60335.1"/>
    <property type="molecule type" value="Genomic_DNA"/>
</dbReference>
<evidence type="ECO:0000313" key="2">
    <source>
        <dbReference type="Proteomes" id="UP000021210"/>
    </source>
</evidence>
<accession>A0A829QBX2</accession>
<proteinExistence type="predicted"/>
<name>A0A829QBX2_9MYCO</name>
<gene>
    <name evidence="1" type="ORF">I542_0467</name>
</gene>
<evidence type="ECO:0000313" key="1">
    <source>
        <dbReference type="EMBL" id="EUA60335.1"/>
    </source>
</evidence>
<dbReference type="Proteomes" id="UP000021210">
    <property type="component" value="Unassembled WGS sequence"/>
</dbReference>
<dbReference type="AlphaFoldDB" id="A0A829QBX2"/>
<sequence length="108" mass="11037">MGLQLAPSPTVQSMIPPDVIITTLVGTPYRIGVRPTNLTMHETVFTVTWQAVLPDLVLTYTESPVADSSMGVGGRLCVGGGGSTTADVGAGGEAINTVLVVTGVLPRS</sequence>
<organism evidence="1 2">
    <name type="scientific">Mycobacteroides abscessus 1948</name>
    <dbReference type="NCBI Taxonomy" id="1299323"/>
    <lineage>
        <taxon>Bacteria</taxon>
        <taxon>Bacillati</taxon>
        <taxon>Actinomycetota</taxon>
        <taxon>Actinomycetes</taxon>
        <taxon>Mycobacteriales</taxon>
        <taxon>Mycobacteriaceae</taxon>
        <taxon>Mycobacteroides</taxon>
        <taxon>Mycobacteroides abscessus</taxon>
    </lineage>
</organism>
<comment type="caution">
    <text evidence="1">The sequence shown here is derived from an EMBL/GenBank/DDBJ whole genome shotgun (WGS) entry which is preliminary data.</text>
</comment>
<reference evidence="1 2" key="1">
    <citation type="submission" date="2013-12" db="EMBL/GenBank/DDBJ databases">
        <authorList>
            <person name="Zelazny A."/>
            <person name="Olivier K."/>
            <person name="Holland S."/>
            <person name="Lenaerts A."/>
            <person name="Ordway D."/>
            <person name="DeGroote M.A."/>
            <person name="Parker T."/>
            <person name="Sizemore C."/>
            <person name="Tallon L.J."/>
            <person name="Sadzewicz L.K."/>
            <person name="Sengamalay N."/>
            <person name="Fraser C.M."/>
            <person name="Hine E."/>
            <person name="Shefchek K.A."/>
            <person name="Das S.P."/>
            <person name="Tettelin H."/>
        </authorList>
    </citation>
    <scope>NUCLEOTIDE SEQUENCE [LARGE SCALE GENOMIC DNA]</scope>
    <source>
        <strain evidence="1 2">1948</strain>
    </source>
</reference>